<name>V7PHU0_PLAYE</name>
<dbReference type="OrthoDB" id="370476at2759"/>
<accession>V7PHU0</accession>
<keyword evidence="2" id="KW-1185">Reference proteome</keyword>
<sequence length="1243" mass="147856">MLKLSKYFYNNIVNIGNIKGKQTINIYIHNIILGYYLVKNNYYPKCKYAIVHFKNFNLLKDYMNERNHTLTFTNEKEYQQEKHINNKKKIIFNKKNNTYNITANPIIYSQLKNIFRTIHKINTSILLNILTKYKNVIPLQSHQIIKTNICIYKNQYLFYIQIPNEYINIILPEIKLNFNKEQINEIFKQINNLDVYALISFFHIHTNVMKNVNTIRDKSVSTDRVESHGFVSVSLSDKMTSFILNNLCVQIDKFFSNFKTKEINTTMNKSDFHKIYLELLDILNILVIEINIYIKFIDFILTTLLKYFYKYKHHYNYTYSVNLLNTLNQIIPFHMHSLYLASSHEENISNNFIKKIGNNYFYIQKENFTWNIINKYYGEINYTNSFSEIKNEKKIMSYSLDTECWNDQFTHLNYNIENNKFWAQYCIILLTVIVKKIKYVIHRNVLIDELYVLEAINTLLHIKNKQVLNLDTLIDAKSSFLKDLHTNQLENSKATEIDIPKKYECSEKKNNFLLFLNFSFNMLKNLRYNNTCLKDLVSKNKDGVEIFLKIISLISNIKYLLTSNANYLLTSNANKCTSDNSMESVITANDHFIKRHNENVKNVKNVKDIKDIKSTKIINTLKKNINLFCNEIVLAFSNYYAMSKSFSTDFLSCTSQKNVAMYMSYIFNDIYFQNNSQIKNIILNHFLKHYNILNSNLETYNKKYIYLQYITIYNLIKLFHNDINNISPNLYNMVLNIFMECFNNNTCYNLKNDKITNDVSYKKQQINYYIHLLNKLSYFYFLSKKYITNLEFINHINHNFYLTFHLINQYIEKNINTQDYFTNFINKCANKIIIILTVHKFFNIYSEDLNVCVSNFIQLTHEYITKENKKKFILYIIPFFKFPKSLTNNLKCLLIGPDIDVFEEGNIQKEIIEEKQLNFQNNNMNNFNQGNISCVEYNANENNLFKNEQKVSNNVKDVNVNNEDIFTNKQNGLSNIFLNYFKEHNYANQNTYPVSHIEKDLTELIENLGKNSNFQISNNTLYKILDEYMKESKLIKKENIILKNKLNFIVLNFEQFISSYINSITSNDSTTPTPTNNSTIFHCKENISAINTLIMNKSGKTIEKDINKNMVVGENDTIQEETNYYKCDKDNVNKIKNMSTTLQIQFDYHYVNAKNEYFNELKKYENKNYIKVNNILLNMYMYNPYISAKNNKKKLIILPYDTYKNIKKLVCEGNEGPNVFKRFHNSVYFFFDKLMIFFCKTRN</sequence>
<dbReference type="AlphaFoldDB" id="V7PHU0"/>
<dbReference type="Proteomes" id="UP000018538">
    <property type="component" value="Unassembled WGS sequence"/>
</dbReference>
<dbReference type="EMBL" id="KI635767">
    <property type="protein sequence ID" value="ETB59086.1"/>
    <property type="molecule type" value="Genomic_DNA"/>
</dbReference>
<reference evidence="1 2" key="1">
    <citation type="submission" date="2013-11" db="EMBL/GenBank/DDBJ databases">
        <title>The Genome Sequence of Plasmodium yoelii 17X.</title>
        <authorList>
            <consortium name="The Broad Institute Genomics Platform"/>
            <consortium name="The Broad Institute Genome Sequencing Center for Infectious Disease"/>
            <person name="Neafsey D."/>
            <person name="Adams J."/>
            <person name="Walker B."/>
            <person name="Young S.K."/>
            <person name="Zeng Q."/>
            <person name="Gargeya S."/>
            <person name="Fitzgerald M."/>
            <person name="Haas B."/>
            <person name="Abouelleil A."/>
            <person name="Alvarado L."/>
            <person name="Chapman S.B."/>
            <person name="Gainer-Dewar J."/>
            <person name="Goldberg J."/>
            <person name="Griggs A."/>
            <person name="Gujja S."/>
            <person name="Hansen M."/>
            <person name="Howarth C."/>
            <person name="Imamovic A."/>
            <person name="Ireland A."/>
            <person name="Larimer J."/>
            <person name="McCowan C."/>
            <person name="Murphy C."/>
            <person name="Pearson M."/>
            <person name="Poon T.W."/>
            <person name="Priest M."/>
            <person name="Roberts A."/>
            <person name="Saif S."/>
            <person name="Shea T."/>
            <person name="Sykes S."/>
            <person name="Wortman J."/>
            <person name="Nusbaum C."/>
            <person name="Birren B."/>
        </authorList>
    </citation>
    <scope>NUCLEOTIDE SEQUENCE [LARGE SCALE GENOMIC DNA]</scope>
    <source>
        <strain evidence="1 2">17X</strain>
    </source>
</reference>
<evidence type="ECO:0000313" key="1">
    <source>
        <dbReference type="EMBL" id="ETB59086.1"/>
    </source>
</evidence>
<proteinExistence type="predicted"/>
<protein>
    <submittedName>
        <fullName evidence="1">Uncharacterized protein</fullName>
    </submittedName>
</protein>
<organism evidence="1 2">
    <name type="scientific">Plasmodium yoelii 17X</name>
    <dbReference type="NCBI Taxonomy" id="1323249"/>
    <lineage>
        <taxon>Eukaryota</taxon>
        <taxon>Sar</taxon>
        <taxon>Alveolata</taxon>
        <taxon>Apicomplexa</taxon>
        <taxon>Aconoidasida</taxon>
        <taxon>Haemosporida</taxon>
        <taxon>Plasmodiidae</taxon>
        <taxon>Plasmodium</taxon>
        <taxon>Plasmodium (Vinckeia)</taxon>
    </lineage>
</organism>
<gene>
    <name evidence="1" type="ORF">YYC_03362</name>
</gene>
<evidence type="ECO:0000313" key="2">
    <source>
        <dbReference type="Proteomes" id="UP000018538"/>
    </source>
</evidence>